<reference evidence="3" key="1">
    <citation type="journal article" date="2019" name="Int. J. Syst. Evol. Microbiol.">
        <title>The Global Catalogue of Microorganisms (GCM) 10K type strain sequencing project: providing services to taxonomists for standard genome sequencing and annotation.</title>
        <authorList>
            <consortium name="The Broad Institute Genomics Platform"/>
            <consortium name="The Broad Institute Genome Sequencing Center for Infectious Disease"/>
            <person name="Wu L."/>
            <person name="Ma J."/>
        </authorList>
    </citation>
    <scope>NUCLEOTIDE SEQUENCE [LARGE SCALE GENOMIC DNA]</scope>
    <source>
        <strain evidence="3">CCUG 56754</strain>
    </source>
</reference>
<dbReference type="Proteomes" id="UP001597040">
    <property type="component" value="Unassembled WGS sequence"/>
</dbReference>
<dbReference type="InterPro" id="IPR050228">
    <property type="entry name" value="Carboxylesterase_BioH"/>
</dbReference>
<name>A0ABW3LGZ0_9BACI</name>
<dbReference type="GO" id="GO:0016787">
    <property type="term" value="F:hydrolase activity"/>
    <property type="evidence" value="ECO:0007669"/>
    <property type="project" value="UniProtKB-KW"/>
</dbReference>
<dbReference type="SUPFAM" id="SSF53474">
    <property type="entry name" value="alpha/beta-Hydrolases"/>
    <property type="match status" value="1"/>
</dbReference>
<dbReference type="RefSeq" id="WP_390359386.1">
    <property type="nucleotide sequence ID" value="NZ_JBHTKJ010000007.1"/>
</dbReference>
<keyword evidence="3" id="KW-1185">Reference proteome</keyword>
<keyword evidence="2" id="KW-0378">Hydrolase</keyword>
<dbReference type="InterPro" id="IPR029058">
    <property type="entry name" value="AB_hydrolase_fold"/>
</dbReference>
<dbReference type="PANTHER" id="PTHR43194:SF2">
    <property type="entry name" value="PEROXISOMAL MEMBRANE PROTEIN LPX1"/>
    <property type="match status" value="1"/>
</dbReference>
<proteinExistence type="predicted"/>
<evidence type="ECO:0000313" key="3">
    <source>
        <dbReference type="Proteomes" id="UP001597040"/>
    </source>
</evidence>
<comment type="caution">
    <text evidence="2">The sequence shown here is derived from an EMBL/GenBank/DDBJ whole genome shotgun (WGS) entry which is preliminary data.</text>
</comment>
<dbReference type="Pfam" id="PF12697">
    <property type="entry name" value="Abhydrolase_6"/>
    <property type="match status" value="1"/>
</dbReference>
<gene>
    <name evidence="2" type="ORF">ACFQ3N_02950</name>
</gene>
<feature type="domain" description="AB hydrolase-1" evidence="1">
    <location>
        <begin position="167"/>
        <end position="395"/>
    </location>
</feature>
<evidence type="ECO:0000259" key="1">
    <source>
        <dbReference type="Pfam" id="PF12697"/>
    </source>
</evidence>
<accession>A0ABW3LGZ0</accession>
<dbReference type="Gene3D" id="3.40.50.1820">
    <property type="entry name" value="alpha/beta hydrolase"/>
    <property type="match status" value="1"/>
</dbReference>
<protein>
    <submittedName>
        <fullName evidence="2">Alpha/beta fold hydrolase</fullName>
    </submittedName>
</protein>
<dbReference type="InterPro" id="IPR000073">
    <property type="entry name" value="AB_hydrolase_1"/>
</dbReference>
<evidence type="ECO:0000313" key="2">
    <source>
        <dbReference type="EMBL" id="MFD1037383.1"/>
    </source>
</evidence>
<dbReference type="EMBL" id="JBHTKJ010000007">
    <property type="protein sequence ID" value="MFD1037383.1"/>
    <property type="molecule type" value="Genomic_DNA"/>
</dbReference>
<dbReference type="PANTHER" id="PTHR43194">
    <property type="entry name" value="HYDROLASE ALPHA/BETA FOLD FAMILY"/>
    <property type="match status" value="1"/>
</dbReference>
<organism evidence="2 3">
    <name type="scientific">Virgibacillus byunsanensis</name>
    <dbReference type="NCBI Taxonomy" id="570945"/>
    <lineage>
        <taxon>Bacteria</taxon>
        <taxon>Bacillati</taxon>
        <taxon>Bacillota</taxon>
        <taxon>Bacilli</taxon>
        <taxon>Bacillales</taxon>
        <taxon>Bacillaceae</taxon>
        <taxon>Virgibacillus</taxon>
    </lineage>
</organism>
<sequence length="411" mass="46969">MSTITSIKQNWYKKVQNDIELQNMINSHSFSFLLKIGEGSFIWTVENKSIFYEDTVTIDNVWDFTINIPEEAWNNFLAPVAPAFHNTLQAMIAKVEGVTIDGNRLRWAQSINIIERILYLARESNPHPVNGESGYDPQSINGHYVSMGVNGEDYVTYYEEAGQGQPVIFLHTAGSDSRQYKHLLGNKELQKKWHMFAFDLPYHGKSEPPQGWWKKPYRLTTELYTEWIFNFMKATNLFDKKPIISGSSMGGAIVLYLADKYGDLFKGVISLEGGFGSAGRKVKWTNHPQVHAGQFLSSWVAGLMSPESPENYRRLVLWEYSQGGPGVYQGDTYFYSHDFPDLSKHIGKAKCPLWILCGEYDYSCTPEMSEEAAKRMNGTFVKMERMGHFPMSENPIGFLEYFKPILEEASK</sequence>